<evidence type="ECO:0000313" key="3">
    <source>
        <dbReference type="Proteomes" id="UP000585474"/>
    </source>
</evidence>
<name>A0A7J0GNM7_9ERIC</name>
<evidence type="ECO:0000313" key="2">
    <source>
        <dbReference type="EMBL" id="GFZ12373.1"/>
    </source>
</evidence>
<accession>A0A7J0GNM7</accession>
<evidence type="ECO:0000256" key="1">
    <source>
        <dbReference type="SAM" id="MobiDB-lite"/>
    </source>
</evidence>
<dbReference type="AlphaFoldDB" id="A0A7J0GNM7"/>
<dbReference type="EMBL" id="BJWL01000023">
    <property type="protein sequence ID" value="GFZ12373.1"/>
    <property type="molecule type" value="Genomic_DNA"/>
</dbReference>
<organism evidence="2 3">
    <name type="scientific">Actinidia rufa</name>
    <dbReference type="NCBI Taxonomy" id="165716"/>
    <lineage>
        <taxon>Eukaryota</taxon>
        <taxon>Viridiplantae</taxon>
        <taxon>Streptophyta</taxon>
        <taxon>Embryophyta</taxon>
        <taxon>Tracheophyta</taxon>
        <taxon>Spermatophyta</taxon>
        <taxon>Magnoliopsida</taxon>
        <taxon>eudicotyledons</taxon>
        <taxon>Gunneridae</taxon>
        <taxon>Pentapetalae</taxon>
        <taxon>asterids</taxon>
        <taxon>Ericales</taxon>
        <taxon>Actinidiaceae</taxon>
        <taxon>Actinidia</taxon>
    </lineage>
</organism>
<feature type="region of interest" description="Disordered" evidence="1">
    <location>
        <begin position="78"/>
        <end position="119"/>
    </location>
</feature>
<proteinExistence type="predicted"/>
<protein>
    <submittedName>
        <fullName evidence="2">Uncharacterized protein</fullName>
    </submittedName>
</protein>
<comment type="caution">
    <text evidence="2">The sequence shown here is derived from an EMBL/GenBank/DDBJ whole genome shotgun (WGS) entry which is preliminary data.</text>
</comment>
<keyword evidence="3" id="KW-1185">Reference proteome</keyword>
<reference evidence="2 3" key="1">
    <citation type="submission" date="2019-07" db="EMBL/GenBank/DDBJ databases">
        <title>De Novo Assembly of kiwifruit Actinidia rufa.</title>
        <authorList>
            <person name="Sugita-Konishi S."/>
            <person name="Sato K."/>
            <person name="Mori E."/>
            <person name="Abe Y."/>
            <person name="Kisaki G."/>
            <person name="Hamano K."/>
            <person name="Suezawa K."/>
            <person name="Otani M."/>
            <person name="Fukuda T."/>
            <person name="Manabe T."/>
            <person name="Gomi K."/>
            <person name="Tabuchi M."/>
            <person name="Akimitsu K."/>
            <person name="Kataoka I."/>
        </authorList>
    </citation>
    <scope>NUCLEOTIDE SEQUENCE [LARGE SCALE GENOMIC DNA]</scope>
    <source>
        <strain evidence="3">cv. Fuchu</strain>
    </source>
</reference>
<dbReference type="Proteomes" id="UP000585474">
    <property type="component" value="Unassembled WGS sequence"/>
</dbReference>
<sequence>MVRFCEAEHRYLEMAVEKACEMFANQDLKDAPTKTIKVQGTYAHVGHEEDFTSSLQLQNVSLNSSIDGYLVSLRHLPSSVPSGGGSARLRDTEEDPASTYLNLDAMPGDDSNGVEEELP</sequence>
<gene>
    <name evidence="2" type="ORF">Acr_23g0007580</name>
</gene>